<reference evidence="13" key="1">
    <citation type="journal article" date="2019" name="PeerJ">
        <title>Genes of the pig, Sus scrofa, reconstructed with EvidentialGene.</title>
        <authorList>
            <person name="Gilbert D.G."/>
        </authorList>
    </citation>
    <scope>NUCLEOTIDE SEQUENCE</scope>
</reference>
<proteinExistence type="inferred from homology"/>
<comment type="similarity">
    <text evidence="9">Belongs to the G-protein coupled receptor 1 family. Mas subfamily.</text>
</comment>
<dbReference type="PRINTS" id="PR02108">
    <property type="entry name" value="MRGPCRFAMILY"/>
</dbReference>
<keyword evidence="5" id="KW-0297">G-protein coupled receptor</keyword>
<dbReference type="GeneID" id="102159152"/>
<feature type="transmembrane region" description="Helical" evidence="10">
    <location>
        <begin position="217"/>
        <end position="238"/>
    </location>
</feature>
<sequence>MDNYCKTSNPSGTEAAELAAGLGLTGHVAFRSITVAVALCGLVGNGLVIGFVHLSAQKSSFFVYSSNLAIADFMHLCFQIMFSVRQILRFFLRRCFHLPEVFVVLTFFFYFTGLGILTAIGFQRCLSVLFPIWYRCHCPEHLSAIVSVLLWILTFLINILRGHACGQLLIPETEFCPALVTATAAWVFLLFSILGASSLLLLCRLQASAQQQHPPKLYVVLLLSVLGFFLFGLPLSIIRFAVAKTRDHTLNDLCVLLSCVNSTANPAFYLIGGLHRKRPSKPLEVVLRGALGEEVEYGEDGKVPPIGKEEKDGRRFLKHGTHNFQVVTMPHRQQRAPQGSP</sequence>
<dbReference type="PROSITE" id="PS50262">
    <property type="entry name" value="G_PROTEIN_RECEP_F1_2"/>
    <property type="match status" value="1"/>
</dbReference>
<dbReference type="PANTHER" id="PTHR11334:SF29">
    <property type="entry name" value="MAS-RELATED G-PROTEIN COUPLED RECEPTOR MEMBER X2"/>
    <property type="match status" value="1"/>
</dbReference>
<evidence type="ECO:0000259" key="11">
    <source>
        <dbReference type="PROSITE" id="PS50262"/>
    </source>
</evidence>
<dbReference type="SUPFAM" id="SSF81321">
    <property type="entry name" value="Family A G protein-coupled receptor-like"/>
    <property type="match status" value="1"/>
</dbReference>
<evidence type="ECO:0000313" key="12">
    <source>
        <dbReference type="EMBL" id="HDA52508.1"/>
    </source>
</evidence>
<evidence type="ECO:0000256" key="2">
    <source>
        <dbReference type="ARBA" id="ARBA00022475"/>
    </source>
</evidence>
<evidence type="ECO:0000256" key="10">
    <source>
        <dbReference type="SAM" id="Phobius"/>
    </source>
</evidence>
<dbReference type="InterPro" id="IPR000276">
    <property type="entry name" value="GPCR_Rhodpsn"/>
</dbReference>
<keyword evidence="7 13" id="KW-0675">Receptor</keyword>
<dbReference type="KEGG" id="ssc:102159152"/>
<dbReference type="InterPro" id="IPR017452">
    <property type="entry name" value="GPCR_Rhodpsn_7TM"/>
</dbReference>
<dbReference type="FunFam" id="1.20.1070.10:FF:000193">
    <property type="entry name" value="Mas-related G-protein coupled receptor member E"/>
    <property type="match status" value="1"/>
</dbReference>
<evidence type="ECO:0000256" key="4">
    <source>
        <dbReference type="ARBA" id="ARBA00022989"/>
    </source>
</evidence>
<keyword evidence="2" id="KW-1003">Cell membrane</keyword>
<dbReference type="eggNOG" id="ENOG502T9P6">
    <property type="taxonomic scope" value="Eukaryota"/>
</dbReference>
<protein>
    <submittedName>
        <fullName evidence="13">Mas-related G-protein coupled receptor member X1</fullName>
    </submittedName>
    <submittedName>
        <fullName evidence="12">Mas-related G-protein coupled receptor member X2-like</fullName>
    </submittedName>
</protein>
<dbReference type="PRINTS" id="PR00237">
    <property type="entry name" value="GPCRRHODOPSN"/>
</dbReference>
<dbReference type="AlphaFoldDB" id="A0A287BFG3"/>
<evidence type="ECO:0000313" key="13">
    <source>
        <dbReference type="EMBL" id="HDB33122.1"/>
    </source>
</evidence>
<feature type="transmembrane region" description="Helical" evidence="10">
    <location>
        <begin position="102"/>
        <end position="122"/>
    </location>
</feature>
<evidence type="ECO:0000256" key="3">
    <source>
        <dbReference type="ARBA" id="ARBA00022692"/>
    </source>
</evidence>
<feature type="transmembrane region" description="Helical" evidence="10">
    <location>
        <begin position="250"/>
        <end position="271"/>
    </location>
</feature>
<dbReference type="Pfam" id="PF00001">
    <property type="entry name" value="7tm_1"/>
    <property type="match status" value="1"/>
</dbReference>
<dbReference type="InterPro" id="IPR026234">
    <property type="entry name" value="MRGPCRFAMILY"/>
</dbReference>
<name>A0A287BFG3_PIG</name>
<dbReference type="GO" id="GO:0004930">
    <property type="term" value="F:G protein-coupled receptor activity"/>
    <property type="evidence" value="ECO:0007669"/>
    <property type="project" value="UniProtKB-KW"/>
</dbReference>
<feature type="domain" description="G-protein coupled receptors family 1 profile" evidence="11">
    <location>
        <begin position="44"/>
        <end position="269"/>
    </location>
</feature>
<keyword evidence="6 10" id="KW-0472">Membrane</keyword>
<dbReference type="GO" id="GO:0005886">
    <property type="term" value="C:plasma membrane"/>
    <property type="evidence" value="ECO:0007669"/>
    <property type="project" value="UniProtKB-SubCell"/>
</dbReference>
<keyword evidence="8" id="KW-0807">Transducer</keyword>
<evidence type="ECO:0000256" key="1">
    <source>
        <dbReference type="ARBA" id="ARBA00004651"/>
    </source>
</evidence>
<dbReference type="CDD" id="cd14973">
    <property type="entry name" value="7tmA_Mrgpr"/>
    <property type="match status" value="1"/>
</dbReference>
<dbReference type="OMA" id="WYRCHCP"/>
<evidence type="ECO:0000256" key="7">
    <source>
        <dbReference type="ARBA" id="ARBA00023170"/>
    </source>
</evidence>
<evidence type="ECO:0000256" key="9">
    <source>
        <dbReference type="ARBA" id="ARBA00061394"/>
    </source>
</evidence>
<organism evidence="13">
    <name type="scientific">Sus scrofa</name>
    <name type="common">Pig</name>
    <dbReference type="NCBI Taxonomy" id="9823"/>
    <lineage>
        <taxon>Eukaryota</taxon>
        <taxon>Metazoa</taxon>
        <taxon>Chordata</taxon>
        <taxon>Craniata</taxon>
        <taxon>Vertebrata</taxon>
        <taxon>Euteleostomi</taxon>
        <taxon>Mammalia</taxon>
        <taxon>Eutheria</taxon>
        <taxon>Laurasiatheria</taxon>
        <taxon>Artiodactyla</taxon>
        <taxon>Suina</taxon>
        <taxon>Suidae</taxon>
        <taxon>Sus</taxon>
    </lineage>
</organism>
<accession>A0A287BFG3</accession>
<evidence type="ECO:0000256" key="8">
    <source>
        <dbReference type="ARBA" id="ARBA00023224"/>
    </source>
</evidence>
<feature type="transmembrane region" description="Helical" evidence="10">
    <location>
        <begin position="61"/>
        <end position="82"/>
    </location>
</feature>
<dbReference type="OrthoDB" id="9896011at2759"/>
<feature type="transmembrane region" description="Helical" evidence="10">
    <location>
        <begin position="142"/>
        <end position="164"/>
    </location>
</feature>
<evidence type="ECO:0000256" key="6">
    <source>
        <dbReference type="ARBA" id="ARBA00023136"/>
    </source>
</evidence>
<dbReference type="EMBL" id="DQIR01097032">
    <property type="protein sequence ID" value="HDA52508.1"/>
    <property type="molecule type" value="Transcribed_RNA"/>
</dbReference>
<keyword evidence="4 10" id="KW-1133">Transmembrane helix</keyword>
<dbReference type="RefSeq" id="XP_005660654.2">
    <property type="nucleotide sequence ID" value="XM_005660597.2"/>
</dbReference>
<comment type="subcellular location">
    <subcellularLocation>
        <location evidence="1">Cell membrane</location>
        <topology evidence="1">Multi-pass membrane protein</topology>
    </subcellularLocation>
</comment>
<evidence type="ECO:0000256" key="5">
    <source>
        <dbReference type="ARBA" id="ARBA00023040"/>
    </source>
</evidence>
<dbReference type="Gene3D" id="1.20.1070.10">
    <property type="entry name" value="Rhodopsin 7-helix transmembrane proteins"/>
    <property type="match status" value="1"/>
</dbReference>
<keyword evidence="3 10" id="KW-0812">Transmembrane</keyword>
<dbReference type="PANTHER" id="PTHR11334">
    <property type="entry name" value="MAS-RELATED G-PROTEIN COUPLED RECEPTOR"/>
    <property type="match status" value="1"/>
</dbReference>
<dbReference type="EMBL" id="DQIR01177645">
    <property type="protein sequence ID" value="HDB33122.1"/>
    <property type="molecule type" value="Transcribed_RNA"/>
</dbReference>
<feature type="transmembrane region" description="Helical" evidence="10">
    <location>
        <begin position="184"/>
        <end position="205"/>
    </location>
</feature>
<feature type="transmembrane region" description="Helical" evidence="10">
    <location>
        <begin position="33"/>
        <end position="54"/>
    </location>
</feature>